<evidence type="ECO:0000313" key="1">
    <source>
        <dbReference type="EMBL" id="NYD43788.1"/>
    </source>
</evidence>
<dbReference type="RefSeq" id="WP_179665264.1">
    <property type="nucleotide sequence ID" value="NZ_JACCBG010000001.1"/>
</dbReference>
<dbReference type="Proteomes" id="UP000535511">
    <property type="component" value="Unassembled WGS sequence"/>
</dbReference>
<name>A0A7Y9E9X9_9ACTN</name>
<organism evidence="1 2">
    <name type="scientific">Nocardioides panaciterrulae</name>
    <dbReference type="NCBI Taxonomy" id="661492"/>
    <lineage>
        <taxon>Bacteria</taxon>
        <taxon>Bacillati</taxon>
        <taxon>Actinomycetota</taxon>
        <taxon>Actinomycetes</taxon>
        <taxon>Propionibacteriales</taxon>
        <taxon>Nocardioidaceae</taxon>
        <taxon>Nocardioides</taxon>
    </lineage>
</organism>
<dbReference type="Gene3D" id="3.30.70.100">
    <property type="match status" value="1"/>
</dbReference>
<dbReference type="InterPro" id="IPR011008">
    <property type="entry name" value="Dimeric_a/b-barrel"/>
</dbReference>
<sequence>MTGHDDPAASLVARTWTFTPESHPTRESLDEMLDALLPSIECLPGFRGCTVLVDREDGSIHATVFWADDAAMRAALDRESNAARGALVLTGSSESRTAVHDVLVNRPAPAVVDRELGADRW</sequence>
<evidence type="ECO:0008006" key="3">
    <source>
        <dbReference type="Google" id="ProtNLM"/>
    </source>
</evidence>
<reference evidence="1 2" key="1">
    <citation type="submission" date="2020-07" db="EMBL/GenBank/DDBJ databases">
        <title>Sequencing the genomes of 1000 actinobacteria strains.</title>
        <authorList>
            <person name="Klenk H.-P."/>
        </authorList>
    </citation>
    <scope>NUCLEOTIDE SEQUENCE [LARGE SCALE GENOMIC DNA]</scope>
    <source>
        <strain evidence="1 2">DSM 21350</strain>
    </source>
</reference>
<protein>
    <recommendedName>
        <fullName evidence="3">ABM domain-containing protein</fullName>
    </recommendedName>
</protein>
<gene>
    <name evidence="1" type="ORF">BJZ21_003871</name>
</gene>
<dbReference type="SUPFAM" id="SSF54909">
    <property type="entry name" value="Dimeric alpha+beta barrel"/>
    <property type="match status" value="1"/>
</dbReference>
<proteinExistence type="predicted"/>
<comment type="caution">
    <text evidence="1">The sequence shown here is derived from an EMBL/GenBank/DDBJ whole genome shotgun (WGS) entry which is preliminary data.</text>
</comment>
<dbReference type="AlphaFoldDB" id="A0A7Y9E9X9"/>
<accession>A0A7Y9E9X9</accession>
<dbReference type="EMBL" id="JACCBG010000001">
    <property type="protein sequence ID" value="NYD43788.1"/>
    <property type="molecule type" value="Genomic_DNA"/>
</dbReference>
<evidence type="ECO:0000313" key="2">
    <source>
        <dbReference type="Proteomes" id="UP000535511"/>
    </source>
</evidence>
<keyword evidence="2" id="KW-1185">Reference proteome</keyword>